<reference evidence="2 3" key="1">
    <citation type="submission" date="2011-08" db="EMBL/GenBank/DDBJ databases">
        <authorList>
            <person name="Liu Z.J."/>
            <person name="Shi F.L."/>
            <person name="Lu J.Q."/>
            <person name="Li M."/>
            <person name="Wang Z.L."/>
        </authorList>
    </citation>
    <scope>NUCLEOTIDE SEQUENCE [LARGE SCALE GENOMIC DNA]</scope>
    <source>
        <strain evidence="2 3">USNM 41457</strain>
    </source>
</reference>
<proteinExistence type="predicted"/>
<keyword evidence="1" id="KW-0732">Signal</keyword>
<name>J9DM06_EDHAE</name>
<gene>
    <name evidence="2" type="ORF">EDEG_02051</name>
</gene>
<dbReference type="AlphaFoldDB" id="J9DM06"/>
<accession>J9DM06</accession>
<evidence type="ECO:0000313" key="2">
    <source>
        <dbReference type="EMBL" id="EJW03620.1"/>
    </source>
</evidence>
<dbReference type="InParanoid" id="J9DM06"/>
<dbReference type="EMBL" id="AFBI03000033">
    <property type="protein sequence ID" value="EJW03620.1"/>
    <property type="molecule type" value="Genomic_DNA"/>
</dbReference>
<dbReference type="VEuPathDB" id="MicrosporidiaDB:EDEG_02051"/>
<feature type="signal peptide" evidence="1">
    <location>
        <begin position="1"/>
        <end position="15"/>
    </location>
</feature>
<feature type="chain" id="PRO_5013198055" evidence="1">
    <location>
        <begin position="16"/>
        <end position="511"/>
    </location>
</feature>
<protein>
    <submittedName>
        <fullName evidence="2">Uncharacterized protein</fullName>
    </submittedName>
</protein>
<dbReference type="HOGENOM" id="CLU_533187_0_0_1"/>
<dbReference type="Proteomes" id="UP000003163">
    <property type="component" value="Unassembled WGS sequence"/>
</dbReference>
<sequence>MLLLLCLLFFTPAKIYNSETENSVNHICYNINPQYIDINCYKFFINRVRQSILSMKNEHEKEYTKKLIFPNDKDVYLTYENYKKIVVFHANFLASVFEYEEFFVSEKGIQENKSVFKKNEQGRYESNLFIDYRVEVPSMSKNLEYYGFVRHIFENSELYQQFMINILEAFFSYKFFVDNDVVNSSIFLKNVRPYIENILYEQINIELSSGFSKIYFENSYLFTDPEKLSAFIKDSVDSCLNKNKTHCNIYFKCCKEILISDLLTNSYHRNLNDKTENLSQSQLLYFKRFISNKIESLLSGSSKTFKSNSHDKAIAEQILLNQHKVYQQFLLNLKKKCYKLHSGKATTTNNQEVLEFVEISQKDASNFKIKDATDPEYKYDLNHTKKAFDSQPEICNKKPFISQNREKITKKTIKLCIHVEFYNFINYDTILEIAFAHDIAHTFCPAQIPIVEEFKKNLLNRNNMIKLRELIMSNIVKSIRNICSHAVISENICIQTNNFILNCIICAEYKK</sequence>
<keyword evidence="3" id="KW-1185">Reference proteome</keyword>
<reference evidence="3" key="2">
    <citation type="submission" date="2015-07" db="EMBL/GenBank/DDBJ databases">
        <title>Contrasting host-pathogen interactions and genome evolution in two generalist and specialist microsporidian pathogens of mosquitoes.</title>
        <authorList>
            <consortium name="The Broad Institute Genomics Platform"/>
            <consortium name="The Broad Institute Genome Sequencing Center for Infectious Disease"/>
            <person name="Cuomo C.A."/>
            <person name="Sanscrainte N.D."/>
            <person name="Goldberg J.M."/>
            <person name="Heiman D."/>
            <person name="Young S."/>
            <person name="Zeng Q."/>
            <person name="Becnel J.J."/>
            <person name="Birren B.W."/>
        </authorList>
    </citation>
    <scope>NUCLEOTIDE SEQUENCE [LARGE SCALE GENOMIC DNA]</scope>
    <source>
        <strain evidence="3">USNM 41457</strain>
    </source>
</reference>
<evidence type="ECO:0000256" key="1">
    <source>
        <dbReference type="SAM" id="SignalP"/>
    </source>
</evidence>
<evidence type="ECO:0000313" key="3">
    <source>
        <dbReference type="Proteomes" id="UP000003163"/>
    </source>
</evidence>
<organism evidence="2 3">
    <name type="scientific">Edhazardia aedis (strain USNM 41457)</name>
    <name type="common">Microsporidian parasite</name>
    <dbReference type="NCBI Taxonomy" id="1003232"/>
    <lineage>
        <taxon>Eukaryota</taxon>
        <taxon>Fungi</taxon>
        <taxon>Fungi incertae sedis</taxon>
        <taxon>Microsporidia</taxon>
        <taxon>Edhazardia</taxon>
    </lineage>
</organism>
<comment type="caution">
    <text evidence="2">The sequence shown here is derived from an EMBL/GenBank/DDBJ whole genome shotgun (WGS) entry which is preliminary data.</text>
</comment>